<gene>
    <name evidence="1" type="ORF">E2C01_001407</name>
</gene>
<reference evidence="1 2" key="1">
    <citation type="submission" date="2019-05" db="EMBL/GenBank/DDBJ databases">
        <title>Another draft genome of Portunus trituberculatus and its Hox gene families provides insights of decapod evolution.</title>
        <authorList>
            <person name="Jeong J.-H."/>
            <person name="Song I."/>
            <person name="Kim S."/>
            <person name="Choi T."/>
            <person name="Kim D."/>
            <person name="Ryu S."/>
            <person name="Kim W."/>
        </authorList>
    </citation>
    <scope>NUCLEOTIDE SEQUENCE [LARGE SCALE GENOMIC DNA]</scope>
    <source>
        <tissue evidence="1">Muscle</tissue>
    </source>
</reference>
<protein>
    <submittedName>
        <fullName evidence="1">Uncharacterized protein</fullName>
    </submittedName>
</protein>
<keyword evidence="2" id="KW-1185">Reference proteome</keyword>
<dbReference type="Proteomes" id="UP000324222">
    <property type="component" value="Unassembled WGS sequence"/>
</dbReference>
<name>A0A5B7CMG5_PORTR</name>
<organism evidence="1 2">
    <name type="scientific">Portunus trituberculatus</name>
    <name type="common">Swimming crab</name>
    <name type="synonym">Neptunus trituberculatus</name>
    <dbReference type="NCBI Taxonomy" id="210409"/>
    <lineage>
        <taxon>Eukaryota</taxon>
        <taxon>Metazoa</taxon>
        <taxon>Ecdysozoa</taxon>
        <taxon>Arthropoda</taxon>
        <taxon>Crustacea</taxon>
        <taxon>Multicrustacea</taxon>
        <taxon>Malacostraca</taxon>
        <taxon>Eumalacostraca</taxon>
        <taxon>Eucarida</taxon>
        <taxon>Decapoda</taxon>
        <taxon>Pleocyemata</taxon>
        <taxon>Brachyura</taxon>
        <taxon>Eubrachyura</taxon>
        <taxon>Portunoidea</taxon>
        <taxon>Portunidae</taxon>
        <taxon>Portuninae</taxon>
        <taxon>Portunus</taxon>
    </lineage>
</organism>
<accession>A0A5B7CMG5</accession>
<sequence>MQYTPERERRFPSSECAGVPLQPLLNAAAQVHFTPRLSSERLKAVEASRADLSSHKPQYRPIKTKRLHGNALNPAHQEELPRYYANSTHLFFIF</sequence>
<dbReference type="AlphaFoldDB" id="A0A5B7CMG5"/>
<dbReference type="EMBL" id="VSRR010000045">
    <property type="protein sequence ID" value="MPC08813.1"/>
    <property type="molecule type" value="Genomic_DNA"/>
</dbReference>
<proteinExistence type="predicted"/>
<evidence type="ECO:0000313" key="1">
    <source>
        <dbReference type="EMBL" id="MPC08813.1"/>
    </source>
</evidence>
<comment type="caution">
    <text evidence="1">The sequence shown here is derived from an EMBL/GenBank/DDBJ whole genome shotgun (WGS) entry which is preliminary data.</text>
</comment>
<evidence type="ECO:0000313" key="2">
    <source>
        <dbReference type="Proteomes" id="UP000324222"/>
    </source>
</evidence>